<name>A0A075R3P5_BRELA</name>
<dbReference type="HOGENOM" id="CLU_2407514_0_0_9"/>
<accession>A0A075R3P5</accession>
<sequence>MKKSTAKRILRDYPEFEAWLKQQPTRVARVLSNPATMDKYLEQWEKEKKRQQRTSLASLVNLQSISEKTRKVNEKLTSLQSILDVISDNKKI</sequence>
<keyword evidence="2" id="KW-1185">Reference proteome</keyword>
<dbReference type="KEGG" id="blr:BRLA_c021730"/>
<evidence type="ECO:0000313" key="1">
    <source>
        <dbReference type="EMBL" id="AIG26494.1"/>
    </source>
</evidence>
<dbReference type="EMBL" id="CP007806">
    <property type="protein sequence ID" value="AIG26494.1"/>
    <property type="molecule type" value="Genomic_DNA"/>
</dbReference>
<protein>
    <submittedName>
        <fullName evidence="1">Uncharacterized protein</fullName>
    </submittedName>
</protein>
<dbReference type="AlphaFoldDB" id="A0A075R3P5"/>
<proteinExistence type="predicted"/>
<reference evidence="1 2" key="1">
    <citation type="journal article" date="2011" name="J. Bacteriol.">
        <title>Genome sequence of Brevibacillus laterosporus LMG 15441, a pathogen of invertebrates.</title>
        <authorList>
            <person name="Djukic M."/>
            <person name="Poehlein A."/>
            <person name="Thurmer A."/>
            <person name="Daniel R."/>
        </authorList>
    </citation>
    <scope>NUCLEOTIDE SEQUENCE [LARGE SCALE GENOMIC DNA]</scope>
    <source>
        <strain evidence="1 2">LMG 15441</strain>
    </source>
</reference>
<dbReference type="RefSeq" id="WP_003337357.1">
    <property type="nucleotide sequence ID" value="NZ_CP007806.1"/>
</dbReference>
<organism evidence="1 2">
    <name type="scientific">Brevibacillus laterosporus LMG 15441</name>
    <dbReference type="NCBI Taxonomy" id="1042163"/>
    <lineage>
        <taxon>Bacteria</taxon>
        <taxon>Bacillati</taxon>
        <taxon>Bacillota</taxon>
        <taxon>Bacilli</taxon>
        <taxon>Bacillales</taxon>
        <taxon>Paenibacillaceae</taxon>
        <taxon>Brevibacillus</taxon>
    </lineage>
</organism>
<dbReference type="Proteomes" id="UP000005850">
    <property type="component" value="Chromosome"/>
</dbReference>
<gene>
    <name evidence="1" type="ORF">BRLA_c021730</name>
</gene>
<dbReference type="STRING" id="1042163.BRLA_c021730"/>
<evidence type="ECO:0000313" key="2">
    <source>
        <dbReference type="Proteomes" id="UP000005850"/>
    </source>
</evidence>